<evidence type="ECO:0000256" key="2">
    <source>
        <dbReference type="ARBA" id="ARBA00024190"/>
    </source>
</evidence>
<organism evidence="7">
    <name type="scientific">Stegastes partitus</name>
    <name type="common">bicolor damselfish</name>
    <dbReference type="NCBI Taxonomy" id="144197"/>
    <lineage>
        <taxon>Eukaryota</taxon>
        <taxon>Metazoa</taxon>
        <taxon>Chordata</taxon>
        <taxon>Craniata</taxon>
        <taxon>Vertebrata</taxon>
        <taxon>Euteleostomi</taxon>
        <taxon>Actinopterygii</taxon>
        <taxon>Neopterygii</taxon>
        <taxon>Teleostei</taxon>
        <taxon>Neoteleostei</taxon>
        <taxon>Acanthomorphata</taxon>
        <taxon>Ovalentaria</taxon>
        <taxon>Pomacentridae</taxon>
        <taxon>Stegastes</taxon>
    </lineage>
</organism>
<comment type="subcellular location">
    <subcellularLocation>
        <location evidence="3">Cytoplasm</location>
    </subcellularLocation>
    <subcellularLocation>
        <location evidence="2">Dynein axonemal particle</location>
    </subcellularLocation>
    <text evidence="3">Localizes in the apical cytoplasm around the gamma-tubulin-positive pericentriolar region, not in the cilia.</text>
</comment>
<dbReference type="GO" id="GO:0003351">
    <property type="term" value="P:epithelial cilium movement involved in extracellular fluid movement"/>
    <property type="evidence" value="ECO:0007669"/>
    <property type="project" value="TreeGrafter"/>
</dbReference>
<dbReference type="GeneTree" id="ENSGT00510000048466"/>
<dbReference type="HAMAP" id="MF_03069">
    <property type="entry name" value="Kintoun"/>
    <property type="match status" value="1"/>
</dbReference>
<feature type="compositionally biased region" description="Basic and acidic residues" evidence="4">
    <location>
        <begin position="424"/>
        <end position="472"/>
    </location>
</feature>
<feature type="domain" description="PIH1 N-terminal" evidence="5">
    <location>
        <begin position="40"/>
        <end position="202"/>
    </location>
</feature>
<feature type="region of interest" description="Disordered" evidence="4">
    <location>
        <begin position="362"/>
        <end position="550"/>
    </location>
</feature>
<evidence type="ECO:0000256" key="3">
    <source>
        <dbReference type="HAMAP-Rule" id="MF_03069"/>
    </source>
</evidence>
<protein>
    <recommendedName>
        <fullName evidence="3">Protein kintoun</fullName>
    </recommendedName>
    <alternativeName>
        <fullName evidence="3">Dynein assembly factor 2, axonemal</fullName>
    </alternativeName>
</protein>
<dbReference type="GO" id="GO:0005576">
    <property type="term" value="C:extracellular region"/>
    <property type="evidence" value="ECO:0007669"/>
    <property type="project" value="GOC"/>
</dbReference>
<dbReference type="InterPro" id="IPR034727">
    <property type="entry name" value="Kintoun"/>
</dbReference>
<feature type="compositionally biased region" description="Low complexity" evidence="4">
    <location>
        <begin position="473"/>
        <end position="489"/>
    </location>
</feature>
<dbReference type="GO" id="GO:0120293">
    <property type="term" value="C:dynein axonemal particle"/>
    <property type="evidence" value="ECO:0007669"/>
    <property type="project" value="UniProtKB-SubCell"/>
</dbReference>
<comment type="similarity">
    <text evidence="3">Belongs to the PIH1 family. Kintoun subfamily.</text>
</comment>
<feature type="compositionally biased region" description="Acidic residues" evidence="4">
    <location>
        <begin position="523"/>
        <end position="535"/>
    </location>
</feature>
<dbReference type="Pfam" id="PF18201">
    <property type="entry name" value="PIH1_CS"/>
    <property type="match status" value="1"/>
</dbReference>
<feature type="compositionally biased region" description="Basic and acidic residues" evidence="4">
    <location>
        <begin position="220"/>
        <end position="237"/>
    </location>
</feature>
<evidence type="ECO:0000259" key="6">
    <source>
        <dbReference type="Pfam" id="PF18201"/>
    </source>
</evidence>
<comment type="function">
    <text evidence="3">Required for cytoplasmic pre-assembly of axonemal dyneins, thereby playing a central role in motility in cilia and flagella. Involved in pre-assembly of dynein arm complexes in the cytoplasm before intraflagellar transport loads them for the ciliary compartment.</text>
</comment>
<dbReference type="Ensembl" id="ENSSPAT00000003996.1">
    <property type="protein sequence ID" value="ENSSPAP00000003913.1"/>
    <property type="gene ID" value="ENSSPAG00000003039.1"/>
</dbReference>
<dbReference type="InterPro" id="IPR050734">
    <property type="entry name" value="PIH1/Kintoun_subfamily"/>
</dbReference>
<dbReference type="CDD" id="cd00298">
    <property type="entry name" value="ACD_sHsps_p23-like"/>
    <property type="match status" value="1"/>
</dbReference>
<feature type="region of interest" description="Disordered" evidence="4">
    <location>
        <begin position="102"/>
        <end position="128"/>
    </location>
</feature>
<dbReference type="InterPro" id="IPR041442">
    <property type="entry name" value="PIH1D1/2/3_CS-like"/>
</dbReference>
<name>A0A3B4Z5A2_9TELE</name>
<dbReference type="Pfam" id="PF08190">
    <property type="entry name" value="PIH1"/>
    <property type="match status" value="1"/>
</dbReference>
<dbReference type="STRING" id="144197.ENSSPAP00000003913"/>
<dbReference type="InterPro" id="IPR012981">
    <property type="entry name" value="PIH1_N"/>
</dbReference>
<proteinExistence type="inferred from homology"/>
<evidence type="ECO:0000256" key="4">
    <source>
        <dbReference type="SAM" id="MobiDB-lite"/>
    </source>
</evidence>
<feature type="compositionally biased region" description="Basic and acidic residues" evidence="4">
    <location>
        <begin position="505"/>
        <end position="518"/>
    </location>
</feature>
<dbReference type="PANTHER" id="PTHR22997">
    <property type="entry name" value="PIH1 DOMAIN-CONTAINING PROTEIN 1"/>
    <property type="match status" value="1"/>
</dbReference>
<feature type="region of interest" description="Disordered" evidence="4">
    <location>
        <begin position="203"/>
        <end position="254"/>
    </location>
</feature>
<evidence type="ECO:0000259" key="5">
    <source>
        <dbReference type="Pfam" id="PF08190"/>
    </source>
</evidence>
<reference evidence="7" key="1">
    <citation type="submission" date="2023-09" db="UniProtKB">
        <authorList>
            <consortium name="Ensembl"/>
        </authorList>
    </citation>
    <scope>IDENTIFICATION</scope>
</reference>
<feature type="compositionally biased region" description="Basic and acidic residues" evidence="4">
    <location>
        <begin position="372"/>
        <end position="415"/>
    </location>
</feature>
<evidence type="ECO:0000313" key="7">
    <source>
        <dbReference type="Ensembl" id="ENSSPAP00000003913.1"/>
    </source>
</evidence>
<gene>
    <name evidence="3" type="primary">DNAAF2</name>
    <name evidence="3" type="synonym">KTU</name>
</gene>
<feature type="domain" description="PIH1D1/2/3 CS-like" evidence="6">
    <location>
        <begin position="251"/>
        <end position="350"/>
    </location>
</feature>
<evidence type="ECO:0000256" key="1">
    <source>
        <dbReference type="ARBA" id="ARBA00022490"/>
    </source>
</evidence>
<dbReference type="GO" id="GO:0070286">
    <property type="term" value="P:axonemal dynein complex assembly"/>
    <property type="evidence" value="ECO:0007669"/>
    <property type="project" value="UniProtKB-UniRule"/>
</dbReference>
<accession>A0A3B4Z5A2</accession>
<dbReference type="GO" id="GO:0060285">
    <property type="term" value="P:cilium-dependent cell motility"/>
    <property type="evidence" value="ECO:0007669"/>
    <property type="project" value="UniProtKB-UniRule"/>
</dbReference>
<dbReference type="AlphaFoldDB" id="A0A3B4Z5A2"/>
<sequence>MEVRDPLKELDMTAEEMDRLTKALKDDKFREMLRDYAQEISEPENRRKYEAEIQLLEQERGNSIEFIHPQPFRAIRTSVDGKHKCFINICASDKVGKPESKCVVSEDGRRGQSWSLPHSLPPGRQDRDHKGNQILIYDVIFHPDTLHIASKNKRFMDMVEGTAIQGIQDAFKVSLDKNNVREMRRKYKGTPQPCVIRKPIPGYKAKVPSEQPDPLAFPYPDEKRPTTLPETKPKKNSSEPTSFLSRPQKEPTKPKYTVKYRSVIDLQDFRCSRDSAQSPRPREIVVTVDLPLLKSVADTSLEVKEKSLLLESKVPAYRLELPLAYPVDEDKGEAKFNKQRGQLTVTLPVLPSRLAFDYSAGHIESDGESQEEDGKKRELKKEEGRQTEEQEMMVEHVEEDEGRSQEEGEEQVREDGSEDEEDAGGEKERWKKMERKGLENVEEQIHNKEVGQEQNKQDEGGCDQAVEKKDPDSAAAAAASFTPSMATTTNQNNDEDFCSEIPAAEEARKSSRGDEDKQSTVCSEEDVDVDVDDLPTEQLFPVSDNKPPPVILREIDEDGKETVISDHSTSAGFVFQNTLLYELD</sequence>
<dbReference type="PANTHER" id="PTHR22997:SF3">
    <property type="entry name" value="PROTEIN KINTOUN"/>
    <property type="match status" value="1"/>
</dbReference>
<keyword evidence="1 3" id="KW-0963">Cytoplasm</keyword>